<keyword evidence="2" id="KW-1185">Reference proteome</keyword>
<dbReference type="InParanoid" id="A0A146G5K7"/>
<name>A0A146G5K7_TERSA</name>
<sequence length="225" mass="24429">MEILTAVAIVAICSAMIFPYVGKLRDKAISARCVANLRSSHVALSAFAADAGSWPSVNMNHETNPTGEGTQLWFVPLIRDQYVDTSAVRIGGVNCLQAASLLCPGNKILKKEPYPWTSAPYPVYPSYAMNVYWGERTVSPLRVPIGAVVNGGAILLIDSTVNGSRSIYATDPTHLQWDSANCKIPKDIHPDGAHALLANGSVISVSPATHPDIQDPRYWNPRYQR</sequence>
<dbReference type="EMBL" id="BDCO01000002">
    <property type="protein sequence ID" value="GAT32673.1"/>
    <property type="molecule type" value="Genomic_DNA"/>
</dbReference>
<dbReference type="STRING" id="690879.TSACC_21073"/>
<dbReference type="Gene3D" id="3.30.700.10">
    <property type="entry name" value="Glycoprotein, Type 4 Pilin"/>
    <property type="match status" value="1"/>
</dbReference>
<evidence type="ECO:0008006" key="3">
    <source>
        <dbReference type="Google" id="ProtNLM"/>
    </source>
</evidence>
<dbReference type="Proteomes" id="UP000076023">
    <property type="component" value="Unassembled WGS sequence"/>
</dbReference>
<gene>
    <name evidence="1" type="ORF">TSACC_21073</name>
</gene>
<comment type="caution">
    <text evidence="1">The sequence shown here is derived from an EMBL/GenBank/DDBJ whole genome shotgun (WGS) entry which is preliminary data.</text>
</comment>
<organism evidence="1 2">
    <name type="scientific">Terrimicrobium sacchariphilum</name>
    <dbReference type="NCBI Taxonomy" id="690879"/>
    <lineage>
        <taxon>Bacteria</taxon>
        <taxon>Pseudomonadati</taxon>
        <taxon>Verrucomicrobiota</taxon>
        <taxon>Terrimicrobiia</taxon>
        <taxon>Terrimicrobiales</taxon>
        <taxon>Terrimicrobiaceae</taxon>
        <taxon>Terrimicrobium</taxon>
    </lineage>
</organism>
<protein>
    <recommendedName>
        <fullName evidence="3">Prepilin-type N-terminal cleavage/methylation domain-containing protein</fullName>
    </recommendedName>
</protein>
<accession>A0A146G5K7</accession>
<evidence type="ECO:0000313" key="1">
    <source>
        <dbReference type="EMBL" id="GAT32673.1"/>
    </source>
</evidence>
<dbReference type="SUPFAM" id="SSF54523">
    <property type="entry name" value="Pili subunits"/>
    <property type="match status" value="1"/>
</dbReference>
<proteinExistence type="predicted"/>
<evidence type="ECO:0000313" key="2">
    <source>
        <dbReference type="Proteomes" id="UP000076023"/>
    </source>
</evidence>
<dbReference type="AlphaFoldDB" id="A0A146G5K7"/>
<dbReference type="InterPro" id="IPR045584">
    <property type="entry name" value="Pilin-like"/>
</dbReference>
<reference evidence="2" key="1">
    <citation type="journal article" date="2017" name="Genome Announc.">
        <title>Draft Genome Sequence of Terrimicrobium sacchariphilum NM-5T, a Facultative Anaerobic Soil Bacterium of the Class Spartobacteria.</title>
        <authorList>
            <person name="Qiu Y.L."/>
            <person name="Tourlousse D.M."/>
            <person name="Matsuura N."/>
            <person name="Ohashi A."/>
            <person name="Sekiguchi Y."/>
        </authorList>
    </citation>
    <scope>NUCLEOTIDE SEQUENCE [LARGE SCALE GENOMIC DNA]</scope>
    <source>
        <strain evidence="2">NM-5</strain>
    </source>
</reference>